<accession>A0A2T5G7Y6</accession>
<gene>
    <name evidence="1" type="ORF">HSCHL_0622</name>
</gene>
<evidence type="ECO:0000313" key="2">
    <source>
        <dbReference type="Proteomes" id="UP000244180"/>
    </source>
</evidence>
<evidence type="ECO:0008006" key="3">
    <source>
        <dbReference type="Google" id="ProtNLM"/>
    </source>
</evidence>
<dbReference type="Proteomes" id="UP000244180">
    <property type="component" value="Unassembled WGS sequence"/>
</dbReference>
<name>A0A2T5G7Y6_HYDSH</name>
<evidence type="ECO:0000313" key="1">
    <source>
        <dbReference type="EMBL" id="PTQ52303.1"/>
    </source>
</evidence>
<dbReference type="Pfam" id="PF04134">
    <property type="entry name" value="DCC1-like"/>
    <property type="match status" value="1"/>
</dbReference>
<comment type="caution">
    <text evidence="1">The sequence shown here is derived from an EMBL/GenBank/DDBJ whole genome shotgun (WGS) entry which is preliminary data.</text>
</comment>
<dbReference type="GO" id="GO:0015035">
    <property type="term" value="F:protein-disulfide reductase activity"/>
    <property type="evidence" value="ECO:0007669"/>
    <property type="project" value="InterPro"/>
</dbReference>
<protein>
    <recommendedName>
        <fullName evidence="3">Thiol-disulfide oxidoreductase</fullName>
    </recommendedName>
</protein>
<reference evidence="1 2" key="1">
    <citation type="submission" date="2017-08" db="EMBL/GenBank/DDBJ databases">
        <title>Burning lignite coal seam in the remote Altai Mountains harbors a hydrogen-driven thermophilic microbial community.</title>
        <authorList>
            <person name="Kadnikov V.V."/>
            <person name="Mardanov A.V."/>
            <person name="Ivasenko D."/>
            <person name="Beletsky A.V."/>
            <person name="Karnachuk O.V."/>
            <person name="Ravin N.V."/>
        </authorList>
    </citation>
    <scope>NUCLEOTIDE SEQUENCE [LARGE SCALE GENOMIC DNA]</scope>
    <source>
        <strain evidence="1">AL33</strain>
    </source>
</reference>
<proteinExistence type="predicted"/>
<dbReference type="EMBL" id="PEBV01000027">
    <property type="protein sequence ID" value="PTQ52303.1"/>
    <property type="molecule type" value="Genomic_DNA"/>
</dbReference>
<organism evidence="1 2">
    <name type="scientific">Hydrogenibacillus schlegelii</name>
    <name type="common">Bacillus schlegelii</name>
    <dbReference type="NCBI Taxonomy" id="1484"/>
    <lineage>
        <taxon>Bacteria</taxon>
        <taxon>Bacillati</taxon>
        <taxon>Bacillota</taxon>
        <taxon>Bacilli</taxon>
        <taxon>Bacillales</taxon>
        <taxon>Bacillales Family X. Incertae Sedis</taxon>
        <taxon>Hydrogenibacillus</taxon>
    </lineage>
</organism>
<dbReference type="RefSeq" id="WP_273000431.1">
    <property type="nucleotide sequence ID" value="NZ_PEBV01000027.1"/>
</dbReference>
<sequence>MKRQFFQITVFVDGKCALCRRMGLWIRCLDWLGLFRVTSYHEDARFADYGLSFEAVNREIHTVRQRGTRLQIDGGFEAVLVILKYLPPLWPLLPFAVLLRWLGLGPVLYRRWAENRRVFVGGACGDGSCPGVRGRKR</sequence>
<dbReference type="AlphaFoldDB" id="A0A2T5G7Y6"/>
<dbReference type="InterPro" id="IPR007263">
    <property type="entry name" value="DCC1-like"/>
</dbReference>